<dbReference type="Gene3D" id="3.90.1480.20">
    <property type="entry name" value="Glycosyl transferase family 29"/>
    <property type="match status" value="1"/>
</dbReference>
<dbReference type="InterPro" id="IPR038578">
    <property type="entry name" value="GT29-like_sf"/>
</dbReference>
<accession>A0A7W6UP36</accession>
<name>A0A7W6UP36_9HYPH</name>
<organism evidence="1 2">
    <name type="scientific">Rhizobium esperanzae</name>
    <dbReference type="NCBI Taxonomy" id="1967781"/>
    <lineage>
        <taxon>Bacteria</taxon>
        <taxon>Pseudomonadati</taxon>
        <taxon>Pseudomonadota</taxon>
        <taxon>Alphaproteobacteria</taxon>
        <taxon>Hyphomicrobiales</taxon>
        <taxon>Rhizobiaceae</taxon>
        <taxon>Rhizobium/Agrobacterium group</taxon>
        <taxon>Rhizobium</taxon>
    </lineage>
</organism>
<proteinExistence type="predicted"/>
<dbReference type="Proteomes" id="UP000533724">
    <property type="component" value="Unassembled WGS sequence"/>
</dbReference>
<gene>
    <name evidence="1" type="ORF">GGE15_005069</name>
</gene>
<evidence type="ECO:0000313" key="1">
    <source>
        <dbReference type="EMBL" id="MBB4441779.1"/>
    </source>
</evidence>
<comment type="caution">
    <text evidence="1">The sequence shown here is derived from an EMBL/GenBank/DDBJ whole genome shotgun (WGS) entry which is preliminary data.</text>
</comment>
<evidence type="ECO:0000313" key="2">
    <source>
        <dbReference type="Proteomes" id="UP000533724"/>
    </source>
</evidence>
<evidence type="ECO:0008006" key="3">
    <source>
        <dbReference type="Google" id="ProtNLM"/>
    </source>
</evidence>
<dbReference type="EMBL" id="JACIHI010000013">
    <property type="protein sequence ID" value="MBB4441779.1"/>
    <property type="molecule type" value="Genomic_DNA"/>
</dbReference>
<dbReference type="AlphaFoldDB" id="A0A7W6UP36"/>
<protein>
    <recommendedName>
        <fullName evidence="3">Urease operon accessory protein</fullName>
    </recommendedName>
</protein>
<sequence length="212" mass="22472">MIRKIMIVGNGEVGEGIAGIIDAADFVIRFNDCRSYGAGGSRTDAVAVCNTGRPAKAMLGSREWRAHPGVVSAGEIWSVRDPEKFAAMRASLAVSHPELDDFCDDYTDEFSGFCANTGKTHVVIGKSIHDAVDASLSAFDPQSYVVPSSGMIVIAEVLNTHADAEVVLAGFGHAGWEWHPFAAERQLVDSYIAAGRLMRLGGETPVSSSQGA</sequence>
<reference evidence="1 2" key="1">
    <citation type="submission" date="2020-08" db="EMBL/GenBank/DDBJ databases">
        <title>Genomic Encyclopedia of Type Strains, Phase IV (KMG-V): Genome sequencing to study the core and pangenomes of soil and plant-associated prokaryotes.</title>
        <authorList>
            <person name="Whitman W."/>
        </authorList>
    </citation>
    <scope>NUCLEOTIDE SEQUENCE [LARGE SCALE GENOMIC DNA]</scope>
    <source>
        <strain evidence="1 2">SEMIA 414</strain>
    </source>
</reference>